<dbReference type="EMBL" id="JYDS01003861">
    <property type="protein sequence ID" value="KRY95725.1"/>
    <property type="molecule type" value="Genomic_DNA"/>
</dbReference>
<accession>A0A0V1GBW7</accession>
<sequence>MLTSQLMNGCLIYIASLPNVSFHHTAAVMVKLFGCWVKLSLASTTTINGI</sequence>
<organism evidence="1 2">
    <name type="scientific">Trichinella pseudospiralis</name>
    <name type="common">Parasitic roundworm</name>
    <dbReference type="NCBI Taxonomy" id="6337"/>
    <lineage>
        <taxon>Eukaryota</taxon>
        <taxon>Metazoa</taxon>
        <taxon>Ecdysozoa</taxon>
        <taxon>Nematoda</taxon>
        <taxon>Enoplea</taxon>
        <taxon>Dorylaimia</taxon>
        <taxon>Trichinellida</taxon>
        <taxon>Trichinellidae</taxon>
        <taxon>Trichinella</taxon>
    </lineage>
</organism>
<reference evidence="1 2" key="1">
    <citation type="submission" date="2015-01" db="EMBL/GenBank/DDBJ databases">
        <title>Evolution of Trichinella species and genotypes.</title>
        <authorList>
            <person name="Korhonen P.K."/>
            <person name="Edoardo P."/>
            <person name="Giuseppe L.R."/>
            <person name="Gasser R.B."/>
        </authorList>
    </citation>
    <scope>NUCLEOTIDE SEQUENCE [LARGE SCALE GENOMIC DNA]</scope>
    <source>
        <strain evidence="1">ISS588</strain>
    </source>
</reference>
<proteinExistence type="predicted"/>
<dbReference type="AlphaFoldDB" id="A0A0V1GBW7"/>
<comment type="caution">
    <text evidence="1">The sequence shown here is derived from an EMBL/GenBank/DDBJ whole genome shotgun (WGS) entry which is preliminary data.</text>
</comment>
<evidence type="ECO:0000313" key="2">
    <source>
        <dbReference type="Proteomes" id="UP000054805"/>
    </source>
</evidence>
<gene>
    <name evidence="1" type="ORF">T4B_8962</name>
</gene>
<dbReference type="Proteomes" id="UP000054805">
    <property type="component" value="Unassembled WGS sequence"/>
</dbReference>
<name>A0A0V1GBW7_TRIPS</name>
<keyword evidence="2" id="KW-1185">Reference proteome</keyword>
<protein>
    <submittedName>
        <fullName evidence="1">Uncharacterized protein</fullName>
    </submittedName>
</protein>
<evidence type="ECO:0000313" key="1">
    <source>
        <dbReference type="EMBL" id="KRY95725.1"/>
    </source>
</evidence>